<gene>
    <name evidence="6" type="ORF">CLV46_2107</name>
</gene>
<dbReference type="SUPFAM" id="SSF48498">
    <property type="entry name" value="Tetracyclin repressor-like, C-terminal domain"/>
    <property type="match status" value="1"/>
</dbReference>
<dbReference type="InterPro" id="IPR001647">
    <property type="entry name" value="HTH_TetR"/>
</dbReference>
<keyword evidence="2 4" id="KW-0238">DNA-binding</keyword>
<feature type="domain" description="HTH tetR-type" evidence="5">
    <location>
        <begin position="16"/>
        <end position="76"/>
    </location>
</feature>
<dbReference type="GO" id="GO:0003677">
    <property type="term" value="F:DNA binding"/>
    <property type="evidence" value="ECO:0007669"/>
    <property type="project" value="UniProtKB-UniRule"/>
</dbReference>
<keyword evidence="3" id="KW-0804">Transcription</keyword>
<evidence type="ECO:0000256" key="4">
    <source>
        <dbReference type="PROSITE-ProRule" id="PRU00335"/>
    </source>
</evidence>
<protein>
    <submittedName>
        <fullName evidence="6">AcrR family transcriptional regulator</fullName>
    </submittedName>
</protein>
<evidence type="ECO:0000256" key="2">
    <source>
        <dbReference type="ARBA" id="ARBA00023125"/>
    </source>
</evidence>
<name>A0A2M9CKU6_9MICO</name>
<evidence type="ECO:0000256" key="3">
    <source>
        <dbReference type="ARBA" id="ARBA00023163"/>
    </source>
</evidence>
<dbReference type="SUPFAM" id="SSF46689">
    <property type="entry name" value="Homeodomain-like"/>
    <property type="match status" value="1"/>
</dbReference>
<comment type="caution">
    <text evidence="6">The sequence shown here is derived from an EMBL/GenBank/DDBJ whole genome shotgun (WGS) entry which is preliminary data.</text>
</comment>
<proteinExistence type="predicted"/>
<dbReference type="PANTHER" id="PTHR47506:SF1">
    <property type="entry name" value="HTH-TYPE TRANSCRIPTIONAL REGULATOR YJDC"/>
    <property type="match status" value="1"/>
</dbReference>
<dbReference type="RefSeq" id="WP_100364714.1">
    <property type="nucleotide sequence ID" value="NZ_PGFF01000001.1"/>
</dbReference>
<dbReference type="EMBL" id="PGFF01000001">
    <property type="protein sequence ID" value="PJJ72535.1"/>
    <property type="molecule type" value="Genomic_DNA"/>
</dbReference>
<reference evidence="6 7" key="1">
    <citation type="submission" date="2017-11" db="EMBL/GenBank/DDBJ databases">
        <title>Genomic Encyclopedia of Archaeal and Bacterial Type Strains, Phase II (KMG-II): From Individual Species to Whole Genera.</title>
        <authorList>
            <person name="Goeker M."/>
        </authorList>
    </citation>
    <scope>NUCLEOTIDE SEQUENCE [LARGE SCALE GENOMIC DNA]</scope>
    <source>
        <strain evidence="6 7">DSM 27393</strain>
    </source>
</reference>
<keyword evidence="1" id="KW-0805">Transcription regulation</keyword>
<dbReference type="InterPro" id="IPR036271">
    <property type="entry name" value="Tet_transcr_reg_TetR-rel_C_sf"/>
</dbReference>
<dbReference type="PROSITE" id="PS50977">
    <property type="entry name" value="HTH_TETR_2"/>
    <property type="match status" value="1"/>
</dbReference>
<dbReference type="AlphaFoldDB" id="A0A2M9CKU6"/>
<feature type="DNA-binding region" description="H-T-H motif" evidence="4">
    <location>
        <begin position="39"/>
        <end position="58"/>
    </location>
</feature>
<dbReference type="Proteomes" id="UP000228758">
    <property type="component" value="Unassembled WGS sequence"/>
</dbReference>
<sequence>MSVVSPHLTAQRAPGPGAKARILETVLDLFYEEGIRSVGVDRIIARAAVTKATFYKHYGSKDNLILQYIRARHEAMRDHLDGLIASADDPADAIRRLVRETAAEIGRTGFRGCPFLNAAAEFSDPRHPVRQVITAHRDWLTDRLADLLAETGHRMPGDGADDLMLARDGALSGGNAGDPVAASAALTRVAERVLAAR</sequence>
<accession>A0A2M9CKU6</accession>
<dbReference type="PANTHER" id="PTHR47506">
    <property type="entry name" value="TRANSCRIPTIONAL REGULATORY PROTEIN"/>
    <property type="match status" value="1"/>
</dbReference>
<evidence type="ECO:0000259" key="5">
    <source>
        <dbReference type="PROSITE" id="PS50977"/>
    </source>
</evidence>
<dbReference type="PRINTS" id="PR00455">
    <property type="entry name" value="HTHTETR"/>
</dbReference>
<keyword evidence="7" id="KW-1185">Reference proteome</keyword>
<dbReference type="Gene3D" id="1.10.357.10">
    <property type="entry name" value="Tetracycline Repressor, domain 2"/>
    <property type="match status" value="1"/>
</dbReference>
<dbReference type="Pfam" id="PF00440">
    <property type="entry name" value="TetR_N"/>
    <property type="match status" value="1"/>
</dbReference>
<dbReference type="OrthoDB" id="4214267at2"/>
<evidence type="ECO:0000256" key="1">
    <source>
        <dbReference type="ARBA" id="ARBA00023015"/>
    </source>
</evidence>
<organism evidence="6 7">
    <name type="scientific">Diaminobutyricimonas aerilata</name>
    <dbReference type="NCBI Taxonomy" id="1162967"/>
    <lineage>
        <taxon>Bacteria</taxon>
        <taxon>Bacillati</taxon>
        <taxon>Actinomycetota</taxon>
        <taxon>Actinomycetes</taxon>
        <taxon>Micrococcales</taxon>
        <taxon>Microbacteriaceae</taxon>
        <taxon>Diaminobutyricimonas</taxon>
    </lineage>
</organism>
<dbReference type="InterPro" id="IPR009057">
    <property type="entry name" value="Homeodomain-like_sf"/>
</dbReference>
<evidence type="ECO:0000313" key="6">
    <source>
        <dbReference type="EMBL" id="PJJ72535.1"/>
    </source>
</evidence>
<evidence type="ECO:0000313" key="7">
    <source>
        <dbReference type="Proteomes" id="UP000228758"/>
    </source>
</evidence>